<dbReference type="InterPro" id="IPR052544">
    <property type="entry name" value="Bacteriocin_Proc_Enz"/>
</dbReference>
<dbReference type="InterPro" id="IPR029479">
    <property type="entry name" value="Nitroreductase"/>
</dbReference>
<dbReference type="Gene3D" id="3.40.109.10">
    <property type="entry name" value="NADH Oxidase"/>
    <property type="match status" value="1"/>
</dbReference>
<dbReference type="PANTHER" id="PTHR43745">
    <property type="entry name" value="NITROREDUCTASE MJ1384-RELATED"/>
    <property type="match status" value="1"/>
</dbReference>
<comment type="caution">
    <text evidence="2">The sequence shown here is derived from an EMBL/GenBank/DDBJ whole genome shotgun (WGS) entry which is preliminary data.</text>
</comment>
<dbReference type="InterPro" id="IPR020051">
    <property type="entry name" value="SagB-type_dehydrogenase"/>
</dbReference>
<dbReference type="InterPro" id="IPR000415">
    <property type="entry name" value="Nitroreductase-like"/>
</dbReference>
<organism evidence="2 3">
    <name type="scientific">Microbacterium trichothecenolyticum</name>
    <name type="common">Aureobacterium trichothecenolyticum</name>
    <dbReference type="NCBI Taxonomy" id="69370"/>
    <lineage>
        <taxon>Bacteria</taxon>
        <taxon>Bacillati</taxon>
        <taxon>Actinomycetota</taxon>
        <taxon>Actinomycetes</taxon>
        <taxon>Micrococcales</taxon>
        <taxon>Microbacteriaceae</taxon>
        <taxon>Microbacterium</taxon>
    </lineage>
</organism>
<evidence type="ECO:0000313" key="3">
    <source>
        <dbReference type="Proteomes" id="UP001226691"/>
    </source>
</evidence>
<name>A0ABU0TQZ3_MICTR</name>
<dbReference type="NCBIfam" id="TIGR03605">
    <property type="entry name" value="antibiot_sagB"/>
    <property type="match status" value="1"/>
</dbReference>
<sequence>MNDQFRPLPVPGLDDPAENFLVASKMSPLVSGAYSEAYAYEFATDPAALARFGTPTVFASGPSAIRAPEDTQESVVGVIDALRSRRSLPIFDDGRPVASQVLYRVLDEAAGITTAYGRGTPSPGALYPLDCYVTVANVDDVHAGFYGYDPYHHRLLPLNITRDPREWLISVLAYQDLAGTAAFHVFTVANFDRVRVKYGQRAYRFALIEAGHLVQSMLLIAEAEGIGACTVGGFFDRDVDTTFGLDGVAASAVHSAAFGHPIEIS</sequence>
<dbReference type="PANTHER" id="PTHR43745:SF2">
    <property type="entry name" value="NITROREDUCTASE MJ1384-RELATED"/>
    <property type="match status" value="1"/>
</dbReference>
<dbReference type="EMBL" id="JAUTBF010000001">
    <property type="protein sequence ID" value="MDQ1122084.1"/>
    <property type="molecule type" value="Genomic_DNA"/>
</dbReference>
<evidence type="ECO:0000259" key="1">
    <source>
        <dbReference type="Pfam" id="PF00881"/>
    </source>
</evidence>
<dbReference type="Pfam" id="PF00881">
    <property type="entry name" value="Nitroreductase"/>
    <property type="match status" value="1"/>
</dbReference>
<dbReference type="SUPFAM" id="SSF55469">
    <property type="entry name" value="FMN-dependent nitroreductase-like"/>
    <property type="match status" value="1"/>
</dbReference>
<reference evidence="2 3" key="1">
    <citation type="submission" date="2023-07" db="EMBL/GenBank/DDBJ databases">
        <title>Functional and genomic diversity of the sorghum phyllosphere microbiome.</title>
        <authorList>
            <person name="Shade A."/>
        </authorList>
    </citation>
    <scope>NUCLEOTIDE SEQUENCE [LARGE SCALE GENOMIC DNA]</scope>
    <source>
        <strain evidence="2 3">SORGH_AS_1207</strain>
    </source>
</reference>
<keyword evidence="3" id="KW-1185">Reference proteome</keyword>
<proteinExistence type="predicted"/>
<protein>
    <submittedName>
        <fullName evidence="2">SagB-type dehydrogenase family enzyme</fullName>
    </submittedName>
</protein>
<accession>A0ABU0TQZ3</accession>
<evidence type="ECO:0000313" key="2">
    <source>
        <dbReference type="EMBL" id="MDQ1122084.1"/>
    </source>
</evidence>
<feature type="domain" description="Nitroreductase" evidence="1">
    <location>
        <begin position="82"/>
        <end position="247"/>
    </location>
</feature>
<dbReference type="CDD" id="cd02142">
    <property type="entry name" value="McbC_SagB-like_oxidoreductase"/>
    <property type="match status" value="1"/>
</dbReference>
<dbReference type="Proteomes" id="UP001226691">
    <property type="component" value="Unassembled WGS sequence"/>
</dbReference>
<dbReference type="RefSeq" id="WP_307480097.1">
    <property type="nucleotide sequence ID" value="NZ_JAUTBF010000001.1"/>
</dbReference>
<gene>
    <name evidence="2" type="ORF">QE412_000657</name>
</gene>